<organism evidence="3 4">
    <name type="scientific">Pseudochrobactrum kiredjianiae</name>
    <dbReference type="NCBI Taxonomy" id="386305"/>
    <lineage>
        <taxon>Bacteria</taxon>
        <taxon>Pseudomonadati</taxon>
        <taxon>Pseudomonadota</taxon>
        <taxon>Alphaproteobacteria</taxon>
        <taxon>Hyphomicrobiales</taxon>
        <taxon>Brucellaceae</taxon>
        <taxon>Pseudochrobactrum</taxon>
    </lineage>
</organism>
<protein>
    <submittedName>
        <fullName evidence="3">NAD(P)/FAD-dependent oxidoreductase</fullName>
        <ecNumber evidence="3">1.-.-.-</ecNumber>
    </submittedName>
</protein>
<dbReference type="Proteomes" id="UP001597263">
    <property type="component" value="Unassembled WGS sequence"/>
</dbReference>
<comment type="caution">
    <text evidence="3">The sequence shown here is derived from an EMBL/GenBank/DDBJ whole genome shotgun (WGS) entry which is preliminary data.</text>
</comment>
<proteinExistence type="predicted"/>
<evidence type="ECO:0000313" key="4">
    <source>
        <dbReference type="Proteomes" id="UP001597263"/>
    </source>
</evidence>
<dbReference type="InterPro" id="IPR006076">
    <property type="entry name" value="FAD-dep_OxRdtase"/>
</dbReference>
<evidence type="ECO:0000256" key="1">
    <source>
        <dbReference type="ARBA" id="ARBA00023002"/>
    </source>
</evidence>
<dbReference type="Gene3D" id="3.50.50.60">
    <property type="entry name" value="FAD/NAD(P)-binding domain"/>
    <property type="match status" value="1"/>
</dbReference>
<feature type="domain" description="FAD dependent oxidoreductase" evidence="2">
    <location>
        <begin position="5"/>
        <end position="355"/>
    </location>
</feature>
<keyword evidence="1 3" id="KW-0560">Oxidoreductase</keyword>
<dbReference type="Pfam" id="PF01266">
    <property type="entry name" value="DAO"/>
    <property type="match status" value="1"/>
</dbReference>
<dbReference type="SUPFAM" id="SSF51905">
    <property type="entry name" value="FAD/NAD(P)-binding domain"/>
    <property type="match status" value="1"/>
</dbReference>
<dbReference type="RefSeq" id="WP_289389016.1">
    <property type="nucleotide sequence ID" value="NZ_JAUCBM010000032.1"/>
</dbReference>
<dbReference type="InterPro" id="IPR036188">
    <property type="entry name" value="FAD/NAD-bd_sf"/>
</dbReference>
<evidence type="ECO:0000259" key="2">
    <source>
        <dbReference type="Pfam" id="PF01266"/>
    </source>
</evidence>
<name>A0ABW3V2V4_9HYPH</name>
<gene>
    <name evidence="3" type="ORF">ACFQ35_03855</name>
</gene>
<evidence type="ECO:0000313" key="3">
    <source>
        <dbReference type="EMBL" id="MFD1226300.1"/>
    </source>
</evidence>
<dbReference type="PANTHER" id="PTHR13847">
    <property type="entry name" value="SARCOSINE DEHYDROGENASE-RELATED"/>
    <property type="match status" value="1"/>
</dbReference>
<dbReference type="Gene3D" id="3.30.9.10">
    <property type="entry name" value="D-Amino Acid Oxidase, subunit A, domain 2"/>
    <property type="match status" value="1"/>
</dbReference>
<dbReference type="GO" id="GO:0016491">
    <property type="term" value="F:oxidoreductase activity"/>
    <property type="evidence" value="ECO:0007669"/>
    <property type="project" value="UniProtKB-KW"/>
</dbReference>
<accession>A0ABW3V2V4</accession>
<dbReference type="EMBL" id="JBHTMA010000018">
    <property type="protein sequence ID" value="MFD1226300.1"/>
    <property type="molecule type" value="Genomic_DNA"/>
</dbReference>
<keyword evidence="4" id="KW-1185">Reference proteome</keyword>
<dbReference type="EC" id="1.-.-.-" evidence="3"/>
<sequence>MMKYDVIIIGAGIHGCCTGLQLARRGIKTLIIEKNIAGRHASGVNAGGVRTLTRSVHEIPLSLAAMDKWYRLDDLLGADLAENCQFIGHVGQIALAENQAEIDWCEGRAAETRALGYDFEEVIDEAEIKRLIPHIADGSVVGGLIARKDGHANPFRTSQSFRIAAERAGCTIIEGRRVTGFARKQNGWIVETDGTQFECGVVVNTAGAWAWKLAEMIGEKFPNTYEALSMMVTARMQKFIDPVVFGLSRALSFKQSMDGTLVIGGGILGIPELDNDTSDTVAERLAESARHICDFFPLLRQTKIVRTWSGLEAILPDMIPVIGASRVEDNFFHAFGFCGHGFQLGPIVGSVLTDLIVEGKSSLPIESFSAHRFGEDGMLSTV</sequence>
<reference evidence="4" key="1">
    <citation type="journal article" date="2019" name="Int. J. Syst. Evol. Microbiol.">
        <title>The Global Catalogue of Microorganisms (GCM) 10K type strain sequencing project: providing services to taxonomists for standard genome sequencing and annotation.</title>
        <authorList>
            <consortium name="The Broad Institute Genomics Platform"/>
            <consortium name="The Broad Institute Genome Sequencing Center for Infectious Disease"/>
            <person name="Wu L."/>
            <person name="Ma J."/>
        </authorList>
    </citation>
    <scope>NUCLEOTIDE SEQUENCE [LARGE SCALE GENOMIC DNA]</scope>
    <source>
        <strain evidence="4">CCUG 49584</strain>
    </source>
</reference>